<evidence type="ECO:0000313" key="3">
    <source>
        <dbReference type="Proteomes" id="UP000051836"/>
    </source>
</evidence>
<name>A0A0Q3UTG0_AMAAE</name>
<proteinExistence type="predicted"/>
<sequence length="75" mass="8454">MSCVAMATVLVEAKLIGMGWLARDAARLEARSRNLFRDPEDDTKPKEKDSEQKNFCHISSPFHPSTPPPSIIREE</sequence>
<dbReference type="Proteomes" id="UP000051836">
    <property type="component" value="Unassembled WGS sequence"/>
</dbReference>
<keyword evidence="3" id="KW-1185">Reference proteome</keyword>
<protein>
    <submittedName>
        <fullName evidence="2">Uncharacterized protein</fullName>
    </submittedName>
</protein>
<evidence type="ECO:0000313" key="2">
    <source>
        <dbReference type="EMBL" id="KQK84298.1"/>
    </source>
</evidence>
<reference evidence="2 3" key="1">
    <citation type="submission" date="2015-10" db="EMBL/GenBank/DDBJ databases">
        <authorList>
            <person name="Gilbert D.G."/>
        </authorList>
    </citation>
    <scope>NUCLEOTIDE SEQUENCE [LARGE SCALE GENOMIC DNA]</scope>
    <source>
        <strain evidence="2">FVVF132</strain>
    </source>
</reference>
<comment type="caution">
    <text evidence="2">The sequence shown here is derived from an EMBL/GenBank/DDBJ whole genome shotgun (WGS) entry which is preliminary data.</text>
</comment>
<feature type="compositionally biased region" description="Pro residues" evidence="1">
    <location>
        <begin position="64"/>
        <end position="75"/>
    </location>
</feature>
<accession>A0A0Q3UTG0</accession>
<gene>
    <name evidence="2" type="ORF">AAES_49799</name>
</gene>
<organism evidence="2 3">
    <name type="scientific">Amazona aestiva</name>
    <name type="common">Blue-fronted Amazon parrot</name>
    <dbReference type="NCBI Taxonomy" id="12930"/>
    <lineage>
        <taxon>Eukaryota</taxon>
        <taxon>Metazoa</taxon>
        <taxon>Chordata</taxon>
        <taxon>Craniata</taxon>
        <taxon>Vertebrata</taxon>
        <taxon>Euteleostomi</taxon>
        <taxon>Archelosauria</taxon>
        <taxon>Archosauria</taxon>
        <taxon>Dinosauria</taxon>
        <taxon>Saurischia</taxon>
        <taxon>Theropoda</taxon>
        <taxon>Coelurosauria</taxon>
        <taxon>Aves</taxon>
        <taxon>Neognathae</taxon>
        <taxon>Neoaves</taxon>
        <taxon>Telluraves</taxon>
        <taxon>Australaves</taxon>
        <taxon>Psittaciformes</taxon>
        <taxon>Psittacidae</taxon>
        <taxon>Amazona</taxon>
    </lineage>
</organism>
<feature type="region of interest" description="Disordered" evidence="1">
    <location>
        <begin position="32"/>
        <end position="75"/>
    </location>
</feature>
<dbReference type="AlphaFoldDB" id="A0A0Q3UTG0"/>
<evidence type="ECO:0000256" key="1">
    <source>
        <dbReference type="SAM" id="MobiDB-lite"/>
    </source>
</evidence>
<feature type="compositionally biased region" description="Basic and acidic residues" evidence="1">
    <location>
        <begin position="32"/>
        <end position="54"/>
    </location>
</feature>
<dbReference type="EMBL" id="LMAW01001126">
    <property type="protein sequence ID" value="KQK84298.1"/>
    <property type="molecule type" value="Genomic_DNA"/>
</dbReference>